<dbReference type="Proteomes" id="UP000195652">
    <property type="component" value="Chromosome"/>
</dbReference>
<sequence>MRRITHAITATLLAATGTLTSVGGATAMPAQPLPAAPLLSSSSTINLSSWLPLDQFGRPNAETLSKAKDFANTLPEPIRDQLLAAVAFIEGTGQGDIKVPDNGPQFNQFLWPSIAGRCISGQLTATGSAIAVPGPAEIPAPGAKEGETAFVFTALGTGKLGPNEHQAMNVHWFNLSTLQGGSTRLAGHGINPDGPSTVSGTADTGKGRVIALIEGTIATEASPCTFLPTAVLFEVK</sequence>
<evidence type="ECO:0000256" key="1">
    <source>
        <dbReference type="SAM" id="SignalP"/>
    </source>
</evidence>
<dbReference type="EMBL" id="CP021417">
    <property type="protein sequence ID" value="ARU45908.1"/>
    <property type="molecule type" value="Genomic_DNA"/>
</dbReference>
<reference evidence="2 3" key="2">
    <citation type="journal article" date="2020" name="Antonie Van Leeuwenhoek">
        <title>Phylogenomic characterisation of a novel corynebacterial species pathogenic to animals.</title>
        <authorList>
            <person name="Moller J."/>
            <person name="Musella L."/>
            <person name="Melnikov V."/>
            <person name="Geissdorfer W."/>
            <person name="Burkovski A."/>
            <person name="Sangal V."/>
        </authorList>
    </citation>
    <scope>NUCLEOTIDE SEQUENCE [LARGE SCALE GENOMIC DNA]</scope>
    <source>
        <strain evidence="2 3">PO100/5</strain>
    </source>
</reference>
<keyword evidence="3" id="KW-1185">Reference proteome</keyword>
<feature type="chain" id="PRO_5041144521" description="Secreted protein" evidence="1">
    <location>
        <begin position="28"/>
        <end position="236"/>
    </location>
</feature>
<accession>A0A7Y4P9J9</accession>
<organism evidence="2 3">
    <name type="scientific">Corynebacterium silvaticum</name>
    <dbReference type="NCBI Taxonomy" id="2320431"/>
    <lineage>
        <taxon>Bacteria</taxon>
        <taxon>Bacillati</taxon>
        <taxon>Actinomycetota</taxon>
        <taxon>Actinomycetes</taxon>
        <taxon>Mycobacteriales</taxon>
        <taxon>Corynebacteriaceae</taxon>
        <taxon>Corynebacterium</taxon>
    </lineage>
</organism>
<gene>
    <name evidence="2" type="ORF">CBE74_04725</name>
</gene>
<evidence type="ECO:0008006" key="4">
    <source>
        <dbReference type="Google" id="ProtNLM"/>
    </source>
</evidence>
<evidence type="ECO:0000313" key="3">
    <source>
        <dbReference type="Proteomes" id="UP000195652"/>
    </source>
</evidence>
<dbReference type="KEGG" id="csil:CBE74_04725"/>
<reference evidence="2 3" key="4">
    <citation type="journal article" date="2020" name="PLoS ONE">
        <title>Taxonomic classification of strain PO100/5 shows a broader geographic distribution and genetic markers of the recently described Corynebacterium silvaticum.</title>
        <authorList>
            <person name="Viana M.V.C."/>
            <person name="Profeta R."/>
            <person name="da Silva A.L."/>
            <person name="Hurtado R."/>
            <person name="Cerqueira J.C."/>
            <person name="Ribeiro B.F.S."/>
            <person name="Almeida M.O."/>
            <person name="Morais-Rodrigues F."/>
            <person name="Soares S.C."/>
            <person name="Oliveira M."/>
            <person name="Tavares L."/>
            <person name="Figueiredo H."/>
            <person name="Wattam A.R."/>
            <person name="Barh D."/>
            <person name="Ghosh P."/>
            <person name="Silva A."/>
            <person name="Azevedo V."/>
        </authorList>
    </citation>
    <scope>NUCLEOTIDE SEQUENCE [LARGE SCALE GENOMIC DNA]</scope>
    <source>
        <strain evidence="2 3">PO100/5</strain>
    </source>
</reference>
<keyword evidence="1" id="KW-0732">Signal</keyword>
<name>A0A7Y4P9J9_9CORY</name>
<proteinExistence type="predicted"/>
<reference evidence="2 3" key="3">
    <citation type="journal article" date="2020" name="Int. J. Syst. Evol. Microbiol.">
        <title>Corynebacterium silvaticum sp. nov., a unique group of NTTB corynebacteria in wild boar and roe deer.</title>
        <authorList>
            <person name="Dangel A."/>
            <person name="Berger A."/>
            <person name="Rau J."/>
            <person name="Eisenberg T."/>
            <person name="Kampfer P."/>
            <person name="Margos G."/>
            <person name="Contzen M."/>
            <person name="Busse H.J."/>
            <person name="Konrad R."/>
            <person name="Peters M."/>
            <person name="Sting R."/>
            <person name="Sing A."/>
        </authorList>
    </citation>
    <scope>NUCLEOTIDE SEQUENCE [LARGE SCALE GENOMIC DNA]</scope>
    <source>
        <strain evidence="2 3">PO100/5</strain>
    </source>
</reference>
<dbReference type="RefSeq" id="WP_087453739.1">
    <property type="nucleotide sequence ID" value="NZ_CP021417.2"/>
</dbReference>
<dbReference type="AlphaFoldDB" id="A0A7Y4P9J9"/>
<reference evidence="2 3" key="1">
    <citation type="journal article" date="2014" name="BMC Vet. Res.">
        <title>First report of Corynebacterium pseudotuberculosis from caseous lymphadenitis lesions in Black Alentejano pig (Sus scrofa domesticus).</title>
        <authorList>
            <person name="Oliveira M."/>
            <person name="Barroco C."/>
            <person name="Mottola C."/>
            <person name="Santos R."/>
            <person name="Lemsaddek A."/>
            <person name="Tavares L."/>
            <person name="Semedo-Lemsaddek T."/>
        </authorList>
    </citation>
    <scope>NUCLEOTIDE SEQUENCE [LARGE SCALE GENOMIC DNA]</scope>
    <source>
        <strain evidence="2 3">PO100/5</strain>
    </source>
</reference>
<protein>
    <recommendedName>
        <fullName evidence="4">Secreted protein</fullName>
    </recommendedName>
</protein>
<evidence type="ECO:0000313" key="2">
    <source>
        <dbReference type="EMBL" id="ARU45908.1"/>
    </source>
</evidence>
<dbReference type="GeneID" id="75007564"/>
<feature type="signal peptide" evidence="1">
    <location>
        <begin position="1"/>
        <end position="27"/>
    </location>
</feature>